<reference evidence="8 9" key="1">
    <citation type="submission" date="2019-03" db="EMBL/GenBank/DDBJ databases">
        <title>Three New Species of Nocardioides, Nocardioides euryhalodurans sp. nov., Nocardioides seonyuensis sp. nov. and Nocardioides eburneoflavus sp. nov. Iolated from Soil.</title>
        <authorList>
            <person name="Roh S.G."/>
            <person name="Lee C."/>
            <person name="Kim M.-K."/>
            <person name="Kim S.B."/>
        </authorList>
    </citation>
    <scope>NUCLEOTIDE SEQUENCE [LARGE SCALE GENOMIC DNA]</scope>
    <source>
        <strain evidence="8 9">MMS17-SY207-3</strain>
    </source>
</reference>
<keyword evidence="4 6" id="KW-1133">Transmembrane helix</keyword>
<dbReference type="OrthoDB" id="9807214at2"/>
<dbReference type="EMBL" id="CP038436">
    <property type="protein sequence ID" value="QBX57135.1"/>
    <property type="molecule type" value="Genomic_DNA"/>
</dbReference>
<feature type="compositionally biased region" description="Basic and acidic residues" evidence="7">
    <location>
        <begin position="261"/>
        <end position="270"/>
    </location>
</feature>
<dbReference type="Pfam" id="PF02104">
    <property type="entry name" value="SURF1"/>
    <property type="match status" value="1"/>
</dbReference>
<dbReference type="PANTHER" id="PTHR23427">
    <property type="entry name" value="SURFEIT LOCUS PROTEIN"/>
    <property type="match status" value="1"/>
</dbReference>
<comment type="similarity">
    <text evidence="2 6">Belongs to the SURF1 family.</text>
</comment>
<protein>
    <recommendedName>
        <fullName evidence="6">SURF1-like protein</fullName>
    </recommendedName>
</protein>
<dbReference type="PROSITE" id="PS50895">
    <property type="entry name" value="SURF1"/>
    <property type="match status" value="1"/>
</dbReference>
<comment type="subcellular location">
    <subcellularLocation>
        <location evidence="6">Cell membrane</location>
        <topology evidence="6">Multi-pass membrane protein</topology>
    </subcellularLocation>
    <subcellularLocation>
        <location evidence="1">Membrane</location>
    </subcellularLocation>
</comment>
<evidence type="ECO:0000313" key="8">
    <source>
        <dbReference type="EMBL" id="QBX57135.1"/>
    </source>
</evidence>
<evidence type="ECO:0000256" key="1">
    <source>
        <dbReference type="ARBA" id="ARBA00004370"/>
    </source>
</evidence>
<evidence type="ECO:0000256" key="3">
    <source>
        <dbReference type="ARBA" id="ARBA00022692"/>
    </source>
</evidence>
<evidence type="ECO:0000256" key="6">
    <source>
        <dbReference type="RuleBase" id="RU363076"/>
    </source>
</evidence>
<evidence type="ECO:0000256" key="5">
    <source>
        <dbReference type="ARBA" id="ARBA00023136"/>
    </source>
</evidence>
<dbReference type="AlphaFoldDB" id="A0A4P7IIG2"/>
<dbReference type="InterPro" id="IPR045214">
    <property type="entry name" value="Surf1/Surf4"/>
</dbReference>
<keyword evidence="9" id="KW-1185">Reference proteome</keyword>
<evidence type="ECO:0000256" key="2">
    <source>
        <dbReference type="ARBA" id="ARBA00007165"/>
    </source>
</evidence>
<dbReference type="InterPro" id="IPR002994">
    <property type="entry name" value="Surf1/Shy1"/>
</dbReference>
<dbReference type="PANTHER" id="PTHR23427:SF2">
    <property type="entry name" value="SURFEIT LOCUS PROTEIN 1"/>
    <property type="match status" value="1"/>
</dbReference>
<dbReference type="RefSeq" id="WP_135269120.1">
    <property type="nucleotide sequence ID" value="NZ_CP038436.1"/>
</dbReference>
<keyword evidence="6" id="KW-1003">Cell membrane</keyword>
<feature type="transmembrane region" description="Helical" evidence="6">
    <location>
        <begin position="217"/>
        <end position="235"/>
    </location>
</feature>
<name>A0A4P7IIG2_9ACTN</name>
<evidence type="ECO:0000256" key="4">
    <source>
        <dbReference type="ARBA" id="ARBA00022989"/>
    </source>
</evidence>
<dbReference type="GO" id="GO:0005886">
    <property type="term" value="C:plasma membrane"/>
    <property type="evidence" value="ECO:0007669"/>
    <property type="project" value="UniProtKB-SubCell"/>
</dbReference>
<organism evidence="8 9">
    <name type="scientific">Nocardioides seonyuensis</name>
    <dbReference type="NCBI Taxonomy" id="2518371"/>
    <lineage>
        <taxon>Bacteria</taxon>
        <taxon>Bacillati</taxon>
        <taxon>Actinomycetota</taxon>
        <taxon>Actinomycetes</taxon>
        <taxon>Propionibacteriales</taxon>
        <taxon>Nocardioidaceae</taxon>
        <taxon>Nocardioides</taxon>
    </lineage>
</organism>
<gene>
    <name evidence="8" type="ORF">EXE58_18005</name>
</gene>
<evidence type="ECO:0000313" key="9">
    <source>
        <dbReference type="Proteomes" id="UP000294853"/>
    </source>
</evidence>
<dbReference type="CDD" id="cd06662">
    <property type="entry name" value="SURF1"/>
    <property type="match status" value="1"/>
</dbReference>
<sequence>MRRLRFLLTRRWLVFAVVVVGLAWVAWRLGEWQFHRLEERQDRNAAIERNEIAGPVPLTDVMAAGRPLAGSDEWRVVEATGTYAVEDTVVVRYRTRDGAAGVDVVVPLELDNGTSVLVDRGWFATENRGATPDDVPEPPPGEVTVTGWARQDATGDSTVVTDQSTRAISSKQIGEALDRDLVGGFVAASSETPEAERPLEPLEAPELDDGPHFFYGLQWWFFGALAVFGFFYLLYDEMRGGRGPAGRRPRETSERPQQAPVDREHHAVDE</sequence>
<feature type="region of interest" description="Disordered" evidence="7">
    <location>
        <begin position="242"/>
        <end position="270"/>
    </location>
</feature>
<evidence type="ECO:0000256" key="7">
    <source>
        <dbReference type="SAM" id="MobiDB-lite"/>
    </source>
</evidence>
<proteinExistence type="inferred from homology"/>
<dbReference type="Proteomes" id="UP000294853">
    <property type="component" value="Chromosome"/>
</dbReference>
<keyword evidence="5 6" id="KW-0472">Membrane</keyword>
<accession>A0A4P7IIG2</accession>
<feature type="transmembrane region" description="Helical" evidence="6">
    <location>
        <begin position="12"/>
        <end position="30"/>
    </location>
</feature>
<dbReference type="KEGG" id="nsn:EXE58_18005"/>
<keyword evidence="3 6" id="KW-0812">Transmembrane</keyword>